<dbReference type="InterPro" id="IPR043128">
    <property type="entry name" value="Rev_trsase/Diguanyl_cyclase"/>
</dbReference>
<dbReference type="SUPFAM" id="SSF55073">
    <property type="entry name" value="Nucleotide cyclase"/>
    <property type="match status" value="1"/>
</dbReference>
<dbReference type="PROSITE" id="PS50887">
    <property type="entry name" value="GGDEF"/>
    <property type="match status" value="1"/>
</dbReference>
<proteinExistence type="predicted"/>
<dbReference type="OrthoDB" id="9793210at2"/>
<comment type="caution">
    <text evidence="3">The sequence shown here is derived from an EMBL/GenBank/DDBJ whole genome shotgun (WGS) entry which is preliminary data.</text>
</comment>
<dbReference type="NCBIfam" id="TIGR00254">
    <property type="entry name" value="GGDEF"/>
    <property type="match status" value="1"/>
</dbReference>
<keyword evidence="4" id="KW-1185">Reference proteome</keyword>
<dbReference type="InterPro" id="IPR029787">
    <property type="entry name" value="Nucleotide_cyclase"/>
</dbReference>
<organism evidence="3 4">
    <name type="scientific">Telmatospirillum siberiense</name>
    <dbReference type="NCBI Taxonomy" id="382514"/>
    <lineage>
        <taxon>Bacteria</taxon>
        <taxon>Pseudomonadati</taxon>
        <taxon>Pseudomonadota</taxon>
        <taxon>Alphaproteobacteria</taxon>
        <taxon>Rhodospirillales</taxon>
        <taxon>Rhodospirillaceae</taxon>
        <taxon>Telmatospirillum</taxon>
    </lineage>
</organism>
<dbReference type="Gene3D" id="3.30.70.270">
    <property type="match status" value="1"/>
</dbReference>
<dbReference type="EMBL" id="PIUM01000001">
    <property type="protein sequence ID" value="PKU26302.1"/>
    <property type="molecule type" value="Genomic_DNA"/>
</dbReference>
<dbReference type="AlphaFoldDB" id="A0A2N3Q0Y2"/>
<dbReference type="Proteomes" id="UP000233293">
    <property type="component" value="Unassembled WGS sequence"/>
</dbReference>
<dbReference type="InterPro" id="IPR000160">
    <property type="entry name" value="GGDEF_dom"/>
</dbReference>
<reference evidence="4" key="1">
    <citation type="submission" date="2017-12" db="EMBL/GenBank/DDBJ databases">
        <title>Draft genome sequence of Telmatospirillum siberiense 26-4b1T, an acidotolerant peatland alphaproteobacterium potentially involved in sulfur cycling.</title>
        <authorList>
            <person name="Hausmann B."/>
            <person name="Pjevac P."/>
            <person name="Schreck K."/>
            <person name="Herbold C.W."/>
            <person name="Daims H."/>
            <person name="Wagner M."/>
            <person name="Pester M."/>
            <person name="Loy A."/>
        </authorList>
    </citation>
    <scope>NUCLEOTIDE SEQUENCE [LARGE SCALE GENOMIC DNA]</scope>
    <source>
        <strain evidence="4">26-4b1</strain>
    </source>
</reference>
<evidence type="ECO:0000313" key="4">
    <source>
        <dbReference type="Proteomes" id="UP000233293"/>
    </source>
</evidence>
<evidence type="ECO:0000313" key="3">
    <source>
        <dbReference type="EMBL" id="PKU26302.1"/>
    </source>
</evidence>
<feature type="domain" description="GGDEF" evidence="2">
    <location>
        <begin position="118"/>
        <end position="254"/>
    </location>
</feature>
<evidence type="ECO:0000259" key="2">
    <source>
        <dbReference type="PROSITE" id="PS50887"/>
    </source>
</evidence>
<sequence length="254" mass="27116">MDDIGSAARIPADRSNSGGRQTGYPAGRRSPPAAPVRRSTEDDVLGAPNGMFPQSAEQSIAALVDEVERLRHEVDLARHYEIFLGEEADRHPVLPVLNRRALLRALGPMLVATEQAEISGSLLYIHVGGIEKLRDRHGLAASDAALLQVAQVMRGELRQTDLLAYLDGGDFAVALALAAPQAAADKARALADLLAALPVQWEGEPFSFPVAFGLAHFHSERSAEETLNLADAVRRGVAQPDGAPIDTEAEGENI</sequence>
<protein>
    <recommendedName>
        <fullName evidence="2">GGDEF domain-containing protein</fullName>
    </recommendedName>
</protein>
<dbReference type="Pfam" id="PF00990">
    <property type="entry name" value="GGDEF"/>
    <property type="match status" value="1"/>
</dbReference>
<accession>A0A2N3Q0Y2</accession>
<dbReference type="SMART" id="SM00267">
    <property type="entry name" value="GGDEF"/>
    <property type="match status" value="1"/>
</dbReference>
<feature type="compositionally biased region" description="Low complexity" evidence="1">
    <location>
        <begin position="25"/>
        <end position="37"/>
    </location>
</feature>
<evidence type="ECO:0000256" key="1">
    <source>
        <dbReference type="SAM" id="MobiDB-lite"/>
    </source>
</evidence>
<feature type="region of interest" description="Disordered" evidence="1">
    <location>
        <begin position="1"/>
        <end position="52"/>
    </location>
</feature>
<name>A0A2N3Q0Y2_9PROT</name>
<dbReference type="RefSeq" id="WP_101248532.1">
    <property type="nucleotide sequence ID" value="NZ_PIUM01000001.1"/>
</dbReference>
<gene>
    <name evidence="3" type="ORF">CWS72_00130</name>
</gene>